<accession>A0ABY1ZH15</accession>
<dbReference type="InterPro" id="IPR044691">
    <property type="entry name" value="DCC1_Trx"/>
</dbReference>
<protein>
    <submittedName>
        <fullName evidence="1">DUF393 domain-containing protein</fullName>
    </submittedName>
</protein>
<dbReference type="RefSeq" id="WP_131483105.1">
    <property type="nucleotide sequence ID" value="NZ_SJDL01000031.1"/>
</dbReference>
<sequence>MTDCNDTLTVYYDGACPRCRADRRRYERWAGETADRVVWYDITGRESELRSLGIDPDTALRELHVRDPNGRIHRELEAYRLLMARVPRLKPLAWLMGLPLVRPLLSWLYRRWVLRRLHRQGRL</sequence>
<evidence type="ECO:0000313" key="2">
    <source>
        <dbReference type="Proteomes" id="UP000313645"/>
    </source>
</evidence>
<dbReference type="Pfam" id="PF04134">
    <property type="entry name" value="DCC1-like"/>
    <property type="match status" value="1"/>
</dbReference>
<organism evidence="1 2">
    <name type="scientific">Marinobacter halodurans</name>
    <dbReference type="NCBI Taxonomy" id="2528979"/>
    <lineage>
        <taxon>Bacteria</taxon>
        <taxon>Pseudomonadati</taxon>
        <taxon>Pseudomonadota</taxon>
        <taxon>Gammaproteobacteria</taxon>
        <taxon>Pseudomonadales</taxon>
        <taxon>Marinobacteraceae</taxon>
        <taxon>Marinobacter</taxon>
    </lineage>
</organism>
<dbReference type="PANTHER" id="PTHR34290">
    <property type="entry name" value="SI:CH73-390P7.2"/>
    <property type="match status" value="1"/>
</dbReference>
<dbReference type="PANTHER" id="PTHR34290:SF2">
    <property type="entry name" value="OS04G0668800 PROTEIN"/>
    <property type="match status" value="1"/>
</dbReference>
<dbReference type="EMBL" id="SJDL01000031">
    <property type="protein sequence ID" value="TBW51250.1"/>
    <property type="molecule type" value="Genomic_DNA"/>
</dbReference>
<keyword evidence="2" id="KW-1185">Reference proteome</keyword>
<reference evidence="1 2" key="1">
    <citation type="submission" date="2019-02" db="EMBL/GenBank/DDBJ databases">
        <title>Marinobacter halodurans sp. nov., a marine bacterium isolated from sea tidal flat.</title>
        <authorList>
            <person name="Yoo Y."/>
            <person name="Lee D.W."/>
            <person name="Kim B.S."/>
            <person name="Kim J.-J."/>
        </authorList>
    </citation>
    <scope>NUCLEOTIDE SEQUENCE [LARGE SCALE GENOMIC DNA]</scope>
    <source>
        <strain evidence="1 2">YJ-S3-2</strain>
    </source>
</reference>
<dbReference type="Proteomes" id="UP000313645">
    <property type="component" value="Unassembled WGS sequence"/>
</dbReference>
<dbReference type="InterPro" id="IPR007263">
    <property type="entry name" value="DCC1-like"/>
</dbReference>
<comment type="caution">
    <text evidence="1">The sequence shown here is derived from an EMBL/GenBank/DDBJ whole genome shotgun (WGS) entry which is preliminary data.</text>
</comment>
<gene>
    <name evidence="1" type="ORF">EZI54_17140</name>
</gene>
<name>A0ABY1ZH15_9GAMM</name>
<proteinExistence type="predicted"/>
<evidence type="ECO:0000313" key="1">
    <source>
        <dbReference type="EMBL" id="TBW51250.1"/>
    </source>
</evidence>